<evidence type="ECO:0000313" key="3">
    <source>
        <dbReference type="Proteomes" id="UP001500618"/>
    </source>
</evidence>
<evidence type="ECO:0000256" key="1">
    <source>
        <dbReference type="SAM" id="SignalP"/>
    </source>
</evidence>
<gene>
    <name evidence="2" type="ORF">GCM10009765_47680</name>
</gene>
<reference evidence="2 3" key="1">
    <citation type="journal article" date="2019" name="Int. J. Syst. Evol. Microbiol.">
        <title>The Global Catalogue of Microorganisms (GCM) 10K type strain sequencing project: providing services to taxonomists for standard genome sequencing and annotation.</title>
        <authorList>
            <consortium name="The Broad Institute Genomics Platform"/>
            <consortium name="The Broad Institute Genome Sequencing Center for Infectious Disease"/>
            <person name="Wu L."/>
            <person name="Ma J."/>
        </authorList>
    </citation>
    <scope>NUCLEOTIDE SEQUENCE [LARGE SCALE GENOMIC DNA]</scope>
    <source>
        <strain evidence="2 3">JCM 14718</strain>
    </source>
</reference>
<keyword evidence="1" id="KW-0732">Signal</keyword>
<dbReference type="EMBL" id="BAAANY010000019">
    <property type="protein sequence ID" value="GAA1692799.1"/>
    <property type="molecule type" value="Genomic_DNA"/>
</dbReference>
<dbReference type="RefSeq" id="WP_163569221.1">
    <property type="nucleotide sequence ID" value="NZ_BAAANY010000019.1"/>
</dbReference>
<sequence length="104" mass="10966">MRKILAACLVAGSVFALATATASPAEAATYSPQGSLPCREYNDAHGSALAGKCWDLPAPNTVFRIQVDCTDGAVEDGNWAPAYSWSEAYCSGTATVTGHWYETM</sequence>
<keyword evidence="3" id="KW-1185">Reference proteome</keyword>
<name>A0ABN2HSH9_9ACTN</name>
<accession>A0ABN2HSH9</accession>
<organism evidence="2 3">
    <name type="scientific">Fodinicola feengrottensis</name>
    <dbReference type="NCBI Taxonomy" id="435914"/>
    <lineage>
        <taxon>Bacteria</taxon>
        <taxon>Bacillati</taxon>
        <taxon>Actinomycetota</taxon>
        <taxon>Actinomycetes</taxon>
        <taxon>Mycobacteriales</taxon>
        <taxon>Fodinicola</taxon>
    </lineage>
</organism>
<proteinExistence type="predicted"/>
<feature type="chain" id="PRO_5046649371" description="Secreted protein" evidence="1">
    <location>
        <begin position="28"/>
        <end position="104"/>
    </location>
</feature>
<evidence type="ECO:0000313" key="2">
    <source>
        <dbReference type="EMBL" id="GAA1692799.1"/>
    </source>
</evidence>
<comment type="caution">
    <text evidence="2">The sequence shown here is derived from an EMBL/GenBank/DDBJ whole genome shotgun (WGS) entry which is preliminary data.</text>
</comment>
<feature type="signal peptide" evidence="1">
    <location>
        <begin position="1"/>
        <end position="27"/>
    </location>
</feature>
<dbReference type="Proteomes" id="UP001500618">
    <property type="component" value="Unassembled WGS sequence"/>
</dbReference>
<protein>
    <recommendedName>
        <fullName evidence="4">Secreted protein</fullName>
    </recommendedName>
</protein>
<evidence type="ECO:0008006" key="4">
    <source>
        <dbReference type="Google" id="ProtNLM"/>
    </source>
</evidence>